<protein>
    <submittedName>
        <fullName evidence="2">Phage-related baseplate assembly</fullName>
    </submittedName>
</protein>
<reference evidence="2 3" key="1">
    <citation type="submission" date="2016-07" db="EMBL/GenBank/DDBJ databases">
        <title>Characterization of three bacteriophages infecting bacteria isolated from shrimp culture pond water.</title>
        <authorList>
            <person name="Khoa H.V."/>
        </authorList>
    </citation>
    <scope>NUCLEOTIDE SEQUENCE [LARGE SCALE GENOMIC DNA]</scope>
</reference>
<dbReference type="Pfam" id="PF04717">
    <property type="entry name" value="Phage_base_V"/>
    <property type="match status" value="1"/>
</dbReference>
<evidence type="ECO:0000313" key="2">
    <source>
        <dbReference type="EMBL" id="BAV39288.1"/>
    </source>
</evidence>
<evidence type="ECO:0000259" key="1">
    <source>
        <dbReference type="Pfam" id="PF04717"/>
    </source>
</evidence>
<keyword evidence="3" id="KW-1185">Reference proteome</keyword>
<evidence type="ECO:0000313" key="3">
    <source>
        <dbReference type="Proteomes" id="UP000224877"/>
    </source>
</evidence>
<organism evidence="2 3">
    <name type="scientific">Tenacibaculum phage pT24</name>
    <dbReference type="NCBI Taxonomy" id="1880590"/>
    <lineage>
        <taxon>Viruses</taxon>
        <taxon>Duplodnaviria</taxon>
        <taxon>Heunggongvirae</taxon>
        <taxon>Uroviricota</taxon>
        <taxon>Caudoviricetes</taxon>
        <taxon>Kungbxnavirus</taxon>
        <taxon>Kungbxnavirus pT24</taxon>
    </lineage>
</organism>
<accession>A0A1B4XWW9</accession>
<proteinExistence type="predicted"/>
<gene>
    <name evidence="2" type="ORF">BPT24_162</name>
</gene>
<dbReference type="EMBL" id="LC168164">
    <property type="protein sequence ID" value="BAV39288.1"/>
    <property type="molecule type" value="Genomic_DNA"/>
</dbReference>
<name>A0A1B4XWW9_9CAUD</name>
<dbReference type="InterPro" id="IPR006531">
    <property type="entry name" value="Gp5/Vgr_OB"/>
</dbReference>
<dbReference type="Gene3D" id="2.40.50.260">
    <property type="entry name" value="Nucleic acid-binding protein domain"/>
    <property type="match status" value="1"/>
</dbReference>
<dbReference type="SUPFAM" id="SSF69255">
    <property type="entry name" value="gp5 N-terminal domain-like"/>
    <property type="match status" value="1"/>
</dbReference>
<feature type="domain" description="Gp5/Type VI secretion system Vgr protein OB-fold" evidence="1">
    <location>
        <begin position="6"/>
        <end position="74"/>
    </location>
</feature>
<dbReference type="Proteomes" id="UP000224877">
    <property type="component" value="Segment"/>
</dbReference>
<sequence length="254" mass="28776">MENGYFGTVIDNDDPKKIGRVKVRVNGFYDNVDESIIPWAIPKNISFNRLDPPPIDSIVQIDFIEGEIMCPIWYTFNGKSANDMGIDDNEYTKSAVLLYKDLEEYESSGLVKVLFTEKDGLILQYDKDDESAIINLRKDNTLYFKNSQYDKVIHLSNESISLGSEDKSEEPATLGQTNHDALDMTNETIKAFSEIVDSFAKEASQICIKSSVLMPLFAPFLKLNTQLKSQISGKMYKSNKDFYPKTKSKIVSLD</sequence>